<evidence type="ECO:0000256" key="13">
    <source>
        <dbReference type="ARBA" id="ARBA00022833"/>
    </source>
</evidence>
<comment type="pathway">
    <text evidence="4">Protein modification; protein ubiquitination.</text>
</comment>
<evidence type="ECO:0000259" key="20">
    <source>
        <dbReference type="PROSITE" id="PS50089"/>
    </source>
</evidence>
<gene>
    <name evidence="21" type="ORF">DARMORV10_C03P24900.1</name>
</gene>
<dbReference type="SUPFAM" id="SSF52266">
    <property type="entry name" value="SGNH hydrolase"/>
    <property type="match status" value="1"/>
</dbReference>
<evidence type="ECO:0000256" key="10">
    <source>
        <dbReference type="ARBA" id="ARBA00022771"/>
    </source>
</evidence>
<reference evidence="21" key="1">
    <citation type="submission" date="2021-01" db="EMBL/GenBank/DDBJ databases">
        <authorList>
            <consortium name="Genoscope - CEA"/>
            <person name="William W."/>
        </authorList>
    </citation>
    <scope>NUCLEOTIDE SEQUENCE</scope>
</reference>
<dbReference type="Gene3D" id="3.30.40.10">
    <property type="entry name" value="Zinc/RING finger domain, C3HC4 (zinc finger)"/>
    <property type="match status" value="1"/>
</dbReference>
<evidence type="ECO:0000256" key="5">
    <source>
        <dbReference type="ARBA" id="ARBA00008668"/>
    </source>
</evidence>
<evidence type="ECO:0000256" key="11">
    <source>
        <dbReference type="ARBA" id="ARBA00022786"/>
    </source>
</evidence>
<dbReference type="GO" id="GO:0012505">
    <property type="term" value="C:endomembrane system"/>
    <property type="evidence" value="ECO:0007669"/>
    <property type="project" value="UniProtKB-SubCell"/>
</dbReference>
<dbReference type="EC" id="2.3.2.27" evidence="6"/>
<keyword evidence="14" id="KW-0443">Lipid metabolism</keyword>
<organism evidence="21">
    <name type="scientific">Brassica napus</name>
    <name type="common">Rape</name>
    <dbReference type="NCBI Taxonomy" id="3708"/>
    <lineage>
        <taxon>Eukaryota</taxon>
        <taxon>Viridiplantae</taxon>
        <taxon>Streptophyta</taxon>
        <taxon>Embryophyta</taxon>
        <taxon>Tracheophyta</taxon>
        <taxon>Spermatophyta</taxon>
        <taxon>Magnoliopsida</taxon>
        <taxon>eudicotyledons</taxon>
        <taxon>Gunneridae</taxon>
        <taxon>Pentapetalae</taxon>
        <taxon>rosids</taxon>
        <taxon>malvids</taxon>
        <taxon>Brassicales</taxon>
        <taxon>Brassicaceae</taxon>
        <taxon>Brassiceae</taxon>
        <taxon>Brassica</taxon>
    </lineage>
</organism>
<dbReference type="Pfam" id="PF16041">
    <property type="entry name" value="APD1-4_M"/>
    <property type="match status" value="1"/>
</dbReference>
<feature type="transmembrane region" description="Helical" evidence="19">
    <location>
        <begin position="682"/>
        <end position="703"/>
    </location>
</feature>
<evidence type="ECO:0000256" key="6">
    <source>
        <dbReference type="ARBA" id="ARBA00012483"/>
    </source>
</evidence>
<dbReference type="GO" id="GO:0016020">
    <property type="term" value="C:membrane"/>
    <property type="evidence" value="ECO:0007669"/>
    <property type="project" value="UniProtKB-SubCell"/>
</dbReference>
<dbReference type="FunFam" id="3.40.50.1110:FF:000002">
    <property type="entry name" value="isoamyl acetate-hydrolyzing esterase 1 homolog"/>
    <property type="match status" value="1"/>
</dbReference>
<evidence type="ECO:0000256" key="12">
    <source>
        <dbReference type="ARBA" id="ARBA00022801"/>
    </source>
</evidence>
<dbReference type="EMBL" id="HG994367">
    <property type="protein sequence ID" value="CAF1700470.1"/>
    <property type="molecule type" value="Genomic_DNA"/>
</dbReference>
<dbReference type="Proteomes" id="UP001295469">
    <property type="component" value="Chromosome C03"/>
</dbReference>
<dbReference type="InterPro" id="IPR036514">
    <property type="entry name" value="SGNH_hydro_sf"/>
</dbReference>
<keyword evidence="7" id="KW-0808">Transferase</keyword>
<dbReference type="InterPro" id="IPR032010">
    <property type="entry name" value="APD1-4_M"/>
</dbReference>
<dbReference type="GO" id="GO:0016788">
    <property type="term" value="F:hydrolase activity, acting on ester bonds"/>
    <property type="evidence" value="ECO:0007669"/>
    <property type="project" value="InterPro"/>
</dbReference>
<evidence type="ECO:0000256" key="16">
    <source>
        <dbReference type="ARBA" id="ARBA00023136"/>
    </source>
</evidence>
<evidence type="ECO:0000256" key="3">
    <source>
        <dbReference type="ARBA" id="ARBA00004308"/>
    </source>
</evidence>
<dbReference type="PANTHER" id="PTHR46858:SF5">
    <property type="entry name" value="E3 UBIQUITIN-PROTEIN LIGASE APD1-RELATED"/>
    <property type="match status" value="1"/>
</dbReference>
<evidence type="ECO:0000256" key="8">
    <source>
        <dbReference type="ARBA" id="ARBA00022692"/>
    </source>
</evidence>
<keyword evidence="9" id="KW-0479">Metal-binding</keyword>
<dbReference type="InterPro" id="IPR001841">
    <property type="entry name" value="Znf_RING"/>
</dbReference>
<comment type="subcellular location">
    <subcellularLocation>
        <location evidence="3">Endomembrane system</location>
    </subcellularLocation>
    <subcellularLocation>
        <location evidence="2">Membrane</location>
        <topology evidence="2">Multi-pass membrane protein</topology>
    </subcellularLocation>
</comment>
<keyword evidence="8 19" id="KW-0812">Transmembrane</keyword>
<evidence type="ECO:0000313" key="21">
    <source>
        <dbReference type="EMBL" id="CAF1700470.1"/>
    </source>
</evidence>
<dbReference type="InterPro" id="IPR032008">
    <property type="entry name" value="APD1-4_N"/>
</dbReference>
<sequence>MVGPGRPQIVLFGSSIVQYSFSNGGWGATLADVYSRTADVILRGYGGWNSRFALKVLDQVFPKDAVVQPSLVIVYFGGNDSMPPHPSGKGAHVSLSEFIDNMRKIGEHLLSLSDKTRVIFLSPPPMNERQIQLVFGDAIKGRRNEVCRPYAEALLTLCNEINVKCVDLWNVIQQQDDWLNTCFTDGIHFTAKASEVVVKEVLKVVREAEWKPSLYWKSLPIEFPFDYGIPNSLSLAELELFRNEQLELPPSTALLIQILLLTWADNAQPLGSHNFLFSLKEKTQNVYSISRVIENKSWPLICKPNLQVTLHVIFDLICFKSHTLEEVKHYKAVTTVVYLSTVQRRREKKRRRLAGETTIFKQCNRYFNYLHGSTSSSHILRLPEMDSAPPLLPYVSSSSSSNTEEEDVNQEFDPRFDHRYAGDLNRPDLGTASVAGVEQRVSCFAVVIIFWFFVSMAMIVGVYGPRNVCLGPNSSVLIEPNTIFVQSVKVVKELDDSKSGLELFGFYTSPPLDVVVNWSESRLASVSHNSYKEWPYYLNKGASLNISYSVKPEGRSLRLVVDEGTDSYQLLEEHASQNTALSWNLIRGSGVIEVKISKSSSYYVAVANSNMKDVEVELDIDVRAILYDTKQSFYKCTFSNGECTFNEMCLVGNSIVLTSPAPRQGASVEEEWCIRFSYQPRWTSYVVGTGLVTCFMLVAIQLWKRLQCDGEERDQTQNDSARTRLLVNKDEDGSSMGSSNESFAADDADLEDFTGNEGEASNSTRRLCAICFDAKRDCFFLPCGHCVSCYQCGTKIAEAAGSCPVCRRTMKKVKRIYTV</sequence>
<keyword evidence="12" id="KW-0378">Hydrolase</keyword>
<dbReference type="GO" id="GO:0016042">
    <property type="term" value="P:lipid catabolic process"/>
    <property type="evidence" value="ECO:0007669"/>
    <property type="project" value="UniProtKB-KW"/>
</dbReference>
<feature type="region of interest" description="Disordered" evidence="18">
    <location>
        <begin position="714"/>
        <end position="742"/>
    </location>
</feature>
<keyword evidence="10 17" id="KW-0863">Zinc-finger</keyword>
<feature type="transmembrane region" description="Helical" evidence="19">
    <location>
        <begin position="444"/>
        <end position="464"/>
    </location>
</feature>
<dbReference type="CDD" id="cd01838">
    <property type="entry name" value="Isoamyl_acetate_hydrolase_like"/>
    <property type="match status" value="1"/>
</dbReference>
<dbReference type="PANTHER" id="PTHR46858">
    <property type="entry name" value="OS05G0521000 PROTEIN"/>
    <property type="match status" value="1"/>
</dbReference>
<dbReference type="GO" id="GO:0008270">
    <property type="term" value="F:zinc ion binding"/>
    <property type="evidence" value="ECO:0007669"/>
    <property type="project" value="UniProtKB-KW"/>
</dbReference>
<dbReference type="SUPFAM" id="SSF57850">
    <property type="entry name" value="RING/U-box"/>
    <property type="match status" value="1"/>
</dbReference>
<dbReference type="InterPro" id="IPR013083">
    <property type="entry name" value="Znf_RING/FYVE/PHD"/>
</dbReference>
<evidence type="ECO:0000256" key="14">
    <source>
        <dbReference type="ARBA" id="ARBA00022963"/>
    </source>
</evidence>
<keyword evidence="15 19" id="KW-1133">Transmembrane helix</keyword>
<dbReference type="AlphaFoldDB" id="A0A816IAY4"/>
<feature type="domain" description="RING-type" evidence="20">
    <location>
        <begin position="768"/>
        <end position="807"/>
    </location>
</feature>
<evidence type="ECO:0000256" key="19">
    <source>
        <dbReference type="SAM" id="Phobius"/>
    </source>
</evidence>
<accession>A0A816IAY4</accession>
<dbReference type="FunFam" id="3.30.40.10:FF:000658">
    <property type="entry name" value="E3 ubiquitin-protein ligase APD2"/>
    <property type="match status" value="1"/>
</dbReference>
<dbReference type="GO" id="GO:0061630">
    <property type="term" value="F:ubiquitin protein ligase activity"/>
    <property type="evidence" value="ECO:0007669"/>
    <property type="project" value="UniProtKB-EC"/>
</dbReference>
<evidence type="ECO:0000256" key="7">
    <source>
        <dbReference type="ARBA" id="ARBA00022679"/>
    </source>
</evidence>
<evidence type="ECO:0000256" key="4">
    <source>
        <dbReference type="ARBA" id="ARBA00004906"/>
    </source>
</evidence>
<dbReference type="GO" id="GO:0000278">
    <property type="term" value="P:mitotic cell cycle"/>
    <property type="evidence" value="ECO:0007669"/>
    <property type="project" value="UniProtKB-ARBA"/>
</dbReference>
<keyword evidence="14" id="KW-0442">Lipid degradation</keyword>
<evidence type="ECO:0000256" key="18">
    <source>
        <dbReference type="SAM" id="MobiDB-lite"/>
    </source>
</evidence>
<dbReference type="InterPro" id="IPR013830">
    <property type="entry name" value="SGNH_hydro"/>
</dbReference>
<dbReference type="Pfam" id="PF16040">
    <property type="entry name" value="APD1-4_N"/>
    <property type="match status" value="1"/>
</dbReference>
<dbReference type="Gene3D" id="3.40.50.1110">
    <property type="entry name" value="SGNH hydrolase"/>
    <property type="match status" value="1"/>
</dbReference>
<keyword evidence="11" id="KW-0833">Ubl conjugation pathway</keyword>
<evidence type="ECO:0000256" key="15">
    <source>
        <dbReference type="ARBA" id="ARBA00022989"/>
    </source>
</evidence>
<keyword evidence="16 19" id="KW-0472">Membrane</keyword>
<protein>
    <recommendedName>
        <fullName evidence="6">RING-type E3 ubiquitin transferase</fullName>
        <ecNumber evidence="6">2.3.2.27</ecNumber>
    </recommendedName>
</protein>
<proteinExistence type="inferred from homology"/>
<dbReference type="PROSITE" id="PS50089">
    <property type="entry name" value="ZF_RING_2"/>
    <property type="match status" value="1"/>
</dbReference>
<dbReference type="Pfam" id="PF13472">
    <property type="entry name" value="Lipase_GDSL_2"/>
    <property type="match status" value="1"/>
</dbReference>
<dbReference type="SMART" id="SM00184">
    <property type="entry name" value="RING"/>
    <property type="match status" value="1"/>
</dbReference>
<evidence type="ECO:0000256" key="9">
    <source>
        <dbReference type="ARBA" id="ARBA00022723"/>
    </source>
</evidence>
<comment type="similarity">
    <text evidence="5">Belongs to the 'GDSL' lipolytic enzyme family.</text>
</comment>
<comment type="catalytic activity">
    <reaction evidence="1">
        <text>S-ubiquitinyl-[E2 ubiquitin-conjugating enzyme]-L-cysteine + [acceptor protein]-L-lysine = [E2 ubiquitin-conjugating enzyme]-L-cysteine + N(6)-ubiquitinyl-[acceptor protein]-L-lysine.</text>
        <dbReference type="EC" id="2.3.2.27"/>
    </reaction>
</comment>
<evidence type="ECO:0000256" key="1">
    <source>
        <dbReference type="ARBA" id="ARBA00000900"/>
    </source>
</evidence>
<evidence type="ECO:0000256" key="2">
    <source>
        <dbReference type="ARBA" id="ARBA00004141"/>
    </source>
</evidence>
<keyword evidence="13" id="KW-0862">Zinc</keyword>
<dbReference type="GO" id="GO:0009555">
    <property type="term" value="P:pollen development"/>
    <property type="evidence" value="ECO:0007669"/>
    <property type="project" value="UniProtKB-ARBA"/>
</dbReference>
<name>A0A816IAY4_BRANA</name>
<dbReference type="Pfam" id="PF13920">
    <property type="entry name" value="zf-C3HC4_3"/>
    <property type="match status" value="1"/>
</dbReference>
<evidence type="ECO:0000256" key="17">
    <source>
        <dbReference type="PROSITE-ProRule" id="PRU00175"/>
    </source>
</evidence>